<feature type="region of interest" description="Disordered" evidence="8">
    <location>
        <begin position="681"/>
        <end position="703"/>
    </location>
</feature>
<dbReference type="Pfam" id="PF25512">
    <property type="entry name" value="zf-CCCH_AtC3H23"/>
    <property type="match status" value="1"/>
</dbReference>
<dbReference type="PROSITE" id="PS50088">
    <property type="entry name" value="ANK_REPEAT"/>
    <property type="match status" value="1"/>
</dbReference>
<protein>
    <recommendedName>
        <fullName evidence="9">C3H1-type domain-containing protein</fullName>
    </recommendedName>
</protein>
<evidence type="ECO:0000313" key="11">
    <source>
        <dbReference type="Proteomes" id="UP000197138"/>
    </source>
</evidence>
<feature type="zinc finger region" description="C3H1-type" evidence="7">
    <location>
        <begin position="337"/>
        <end position="359"/>
    </location>
</feature>
<gene>
    <name evidence="10" type="ORF">CDL15_Pgr025372</name>
</gene>
<keyword evidence="4 7" id="KW-0862">Zinc</keyword>
<evidence type="ECO:0000256" key="6">
    <source>
        <dbReference type="PROSITE-ProRule" id="PRU00023"/>
    </source>
</evidence>
<comment type="caution">
    <text evidence="10">The sequence shown here is derived from an EMBL/GenBank/DDBJ whole genome shotgun (WGS) entry which is preliminary data.</text>
</comment>
<keyword evidence="3 7" id="KW-0863">Zinc-finger</keyword>
<dbReference type="PANTHER" id="PTHR14493:SF50">
    <property type="entry name" value="RING FINGER PROTEIN UNKEMPT"/>
    <property type="match status" value="1"/>
</dbReference>
<dbReference type="SMART" id="SM00356">
    <property type="entry name" value="ZnF_C3H1"/>
    <property type="match status" value="1"/>
</dbReference>
<evidence type="ECO:0000259" key="9">
    <source>
        <dbReference type="PROSITE" id="PS50103"/>
    </source>
</evidence>
<accession>A0A218W8R7</accession>
<dbReference type="InterPro" id="IPR000571">
    <property type="entry name" value="Znf_CCCH"/>
</dbReference>
<proteinExistence type="predicted"/>
<dbReference type="SMART" id="SM00248">
    <property type="entry name" value="ANK"/>
    <property type="match status" value="2"/>
</dbReference>
<dbReference type="Gene3D" id="1.25.40.20">
    <property type="entry name" value="Ankyrin repeat-containing domain"/>
    <property type="match status" value="1"/>
</dbReference>
<reference evidence="11" key="1">
    <citation type="journal article" date="2017" name="Plant J.">
        <title>The pomegranate (Punica granatum L.) genome and the genomics of punicalagin biosynthesis.</title>
        <authorList>
            <person name="Qin G."/>
            <person name="Xu C."/>
            <person name="Ming R."/>
            <person name="Tang H."/>
            <person name="Guyot R."/>
            <person name="Kramer E.M."/>
            <person name="Hu Y."/>
            <person name="Yi X."/>
            <person name="Qi Y."/>
            <person name="Xu X."/>
            <person name="Gao Z."/>
            <person name="Pan H."/>
            <person name="Jian J."/>
            <person name="Tian Y."/>
            <person name="Yue Z."/>
            <person name="Xu Y."/>
        </authorList>
    </citation>
    <scope>NUCLEOTIDE SEQUENCE [LARGE SCALE GENOMIC DNA]</scope>
    <source>
        <strain evidence="11">cv. Dabenzi</strain>
    </source>
</reference>
<dbReference type="PANTHER" id="PTHR14493">
    <property type="entry name" value="UNKEMPT FAMILY MEMBER"/>
    <property type="match status" value="1"/>
</dbReference>
<dbReference type="FunFam" id="3.30.1370.210:FF:000009">
    <property type="entry name" value="Zinc finger CCCH domain-containing protein 66"/>
    <property type="match status" value="1"/>
</dbReference>
<name>A0A218W8R7_PUNGR</name>
<evidence type="ECO:0000256" key="8">
    <source>
        <dbReference type="SAM" id="MobiDB-lite"/>
    </source>
</evidence>
<sequence>MHTYAQEIRDGIFRSPVEIARTVTKVLADKAGVLIPSDRAMCGGSERLNLKQTEAPSCQEGGNLNSGMTDSNGTMKRNSSFSCLLEFAADNDVEGFKRLACDLSAISEVGVWYSYQKDSKHKVLEQRTPLMIAARYGSTDILRLITSVPGVDVNHVCDPVKSTALHCAASGGSANAADVVKLLLLAGADVNAIDANGNRPFDVIVAHPDFPGLKLHLQKLLSNGDAIGQNDLQSSMAVSRSSSPSPCETDLALPEITCNPNDEPLQSAREKKDYLIDPSFPGIKNSMYTTDEFRMYVFKIRPCSRAYSHDWTECPFAHPGENARRRDPRKFHYSCVPCPEFRRGACKNGDLCEYAHGVFESWLHPAQYRTRICKDGMSCARRVCFFAHTNEELRPLYVSSGSGTHSPRSANSAVPTMDMASALSLFPGSPSAISAMSAPPFSPPMSPTGNSMLQSSMTLSQQSMPMLNLPTSRLRSSLNARDIPVEELNLLNSPIPSPPVRSKIVTPSNLDELFSSEVSSPRCYDHRSSSSVLSPSHKSVLLNQFQLQQQHGMLSPIRTGVFSPKNADHPLIQASLHACSPRGMSPCGIDPLSPMSCRLSTFAHCEKLHQELQSLKSREFGLSGTIGSPINSRPKWDSAVSATVDWSVQPDDLIPLPKSSSKGNKRELPDFSWVQSLVKESPSPFKTRSEIAKPNSNPNPLIDSSDQAILGAWLEQLELDKIAS</sequence>
<dbReference type="SUPFAM" id="SSF48403">
    <property type="entry name" value="Ankyrin repeat"/>
    <property type="match status" value="1"/>
</dbReference>
<dbReference type="Pfam" id="PF00642">
    <property type="entry name" value="zf-CCCH"/>
    <property type="match status" value="1"/>
</dbReference>
<dbReference type="EMBL" id="MTKT01004939">
    <property type="protein sequence ID" value="OWM69185.1"/>
    <property type="molecule type" value="Genomic_DNA"/>
</dbReference>
<dbReference type="GO" id="GO:0006355">
    <property type="term" value="P:regulation of DNA-templated transcription"/>
    <property type="evidence" value="ECO:0007669"/>
    <property type="project" value="UniProtKB-ARBA"/>
</dbReference>
<dbReference type="Proteomes" id="UP000197138">
    <property type="component" value="Unassembled WGS sequence"/>
</dbReference>
<evidence type="ECO:0000256" key="3">
    <source>
        <dbReference type="ARBA" id="ARBA00022771"/>
    </source>
</evidence>
<dbReference type="InterPro" id="IPR036770">
    <property type="entry name" value="Ankyrin_rpt-contain_sf"/>
</dbReference>
<dbReference type="InterPro" id="IPR057444">
    <property type="entry name" value="Znf-CCCH_AtC3H23-like"/>
</dbReference>
<dbReference type="PROSITE" id="PS50103">
    <property type="entry name" value="ZF_C3H1"/>
    <property type="match status" value="1"/>
</dbReference>
<evidence type="ECO:0000256" key="7">
    <source>
        <dbReference type="PROSITE-ProRule" id="PRU00723"/>
    </source>
</evidence>
<evidence type="ECO:0000256" key="1">
    <source>
        <dbReference type="ARBA" id="ARBA00022723"/>
    </source>
</evidence>
<feature type="domain" description="C3H1-type" evidence="9">
    <location>
        <begin position="337"/>
        <end position="359"/>
    </location>
</feature>
<dbReference type="InterPro" id="IPR045234">
    <property type="entry name" value="Unkempt-like"/>
</dbReference>
<dbReference type="PRINTS" id="PR01415">
    <property type="entry name" value="ANKYRIN"/>
</dbReference>
<evidence type="ECO:0000256" key="5">
    <source>
        <dbReference type="ARBA" id="ARBA00023125"/>
    </source>
</evidence>
<keyword evidence="6" id="KW-0040">ANK repeat</keyword>
<keyword evidence="5" id="KW-0238">DNA-binding</keyword>
<dbReference type="GO" id="GO:0003677">
    <property type="term" value="F:DNA binding"/>
    <property type="evidence" value="ECO:0007669"/>
    <property type="project" value="UniProtKB-KW"/>
</dbReference>
<dbReference type="PROSITE" id="PS50297">
    <property type="entry name" value="ANK_REP_REGION"/>
    <property type="match status" value="1"/>
</dbReference>
<evidence type="ECO:0000313" key="10">
    <source>
        <dbReference type="EMBL" id="OWM69185.1"/>
    </source>
</evidence>
<organism evidence="10 11">
    <name type="scientific">Punica granatum</name>
    <name type="common">Pomegranate</name>
    <dbReference type="NCBI Taxonomy" id="22663"/>
    <lineage>
        <taxon>Eukaryota</taxon>
        <taxon>Viridiplantae</taxon>
        <taxon>Streptophyta</taxon>
        <taxon>Embryophyta</taxon>
        <taxon>Tracheophyta</taxon>
        <taxon>Spermatophyta</taxon>
        <taxon>Magnoliopsida</taxon>
        <taxon>eudicotyledons</taxon>
        <taxon>Gunneridae</taxon>
        <taxon>Pentapetalae</taxon>
        <taxon>rosids</taxon>
        <taxon>malvids</taxon>
        <taxon>Myrtales</taxon>
        <taxon>Lythraceae</taxon>
        <taxon>Punica</taxon>
    </lineage>
</organism>
<feature type="compositionally biased region" description="Polar residues" evidence="8">
    <location>
        <begin position="694"/>
        <end position="703"/>
    </location>
</feature>
<evidence type="ECO:0000256" key="2">
    <source>
        <dbReference type="ARBA" id="ARBA00022737"/>
    </source>
</evidence>
<dbReference type="Gene3D" id="3.30.1370.210">
    <property type="match status" value="1"/>
</dbReference>
<dbReference type="InterPro" id="IPR002110">
    <property type="entry name" value="Ankyrin_rpt"/>
</dbReference>
<keyword evidence="2" id="KW-0677">Repeat</keyword>
<feature type="repeat" description="ANK" evidence="6">
    <location>
        <begin position="160"/>
        <end position="195"/>
    </location>
</feature>
<keyword evidence="1 7" id="KW-0479">Metal-binding</keyword>
<dbReference type="GO" id="GO:0008270">
    <property type="term" value="F:zinc ion binding"/>
    <property type="evidence" value="ECO:0007669"/>
    <property type="project" value="UniProtKB-KW"/>
</dbReference>
<evidence type="ECO:0000256" key="4">
    <source>
        <dbReference type="ARBA" id="ARBA00022833"/>
    </source>
</evidence>
<dbReference type="Pfam" id="PF12796">
    <property type="entry name" value="Ank_2"/>
    <property type="match status" value="1"/>
</dbReference>
<dbReference type="AlphaFoldDB" id="A0A218W8R7"/>